<reference evidence="1" key="2">
    <citation type="submission" date="2023-01" db="EMBL/GenBank/DDBJ databases">
        <title>Draft genome sequence of Sneathiella chinensis strain NBRC 103408.</title>
        <authorList>
            <person name="Sun Q."/>
            <person name="Mori K."/>
        </authorList>
    </citation>
    <scope>NUCLEOTIDE SEQUENCE</scope>
    <source>
        <strain evidence="1">NBRC 103408</strain>
    </source>
</reference>
<protein>
    <recommendedName>
        <fullName evidence="3">EAL domain-containing protein</fullName>
    </recommendedName>
</protein>
<sequence>MAHFLNAFGHSKEEAVKTLLASSLQIVGLEEVKKQYASRWKQIEKTVYKATEAFFSRKLRKEDRFVRLREGRFAIIFRDMSREEGQARASELARELVTKLFGEIEGAELVTVEVMVLDEGVMDAVDDFDSLEDLIQHFERAIHLVDEREKQEFEESEEVLTVQYRPCLNPRKKMISMMEIVPCRQTGSQTERLAGDDPMLNGSPRLRAELDIHTLKQTADAVGRLGKAGHKPLLLLTVAFETMANPYMRRKYAETLKTLPDYTSQRLVLNLEGIGSGIPNSRYVQIVSSVKTLVRGFSLEVAPGWNDYAAIEGLPVLAIAATVDPKVGPDGAADLFQAARSQKRKCILRSVASDDIARQALKLGVDYVCGPVIAGMLPAPGRPFSIRNL</sequence>
<reference evidence="1" key="1">
    <citation type="journal article" date="2014" name="Int. J. Syst. Evol. Microbiol.">
        <title>Complete genome of a new Firmicutes species belonging to the dominant human colonic microbiota ('Ruminococcus bicirculans') reveals two chromosomes and a selective capacity to utilize plant glucans.</title>
        <authorList>
            <consortium name="NISC Comparative Sequencing Program"/>
            <person name="Wegmann U."/>
            <person name="Louis P."/>
            <person name="Goesmann A."/>
            <person name="Henrissat B."/>
            <person name="Duncan S.H."/>
            <person name="Flint H.J."/>
        </authorList>
    </citation>
    <scope>NUCLEOTIDE SEQUENCE</scope>
    <source>
        <strain evidence="1">NBRC 103408</strain>
    </source>
</reference>
<dbReference type="Gene3D" id="3.30.70.270">
    <property type="match status" value="1"/>
</dbReference>
<name>A0ABQ5U514_9PROT</name>
<evidence type="ECO:0008006" key="3">
    <source>
        <dbReference type="Google" id="ProtNLM"/>
    </source>
</evidence>
<accession>A0ABQ5U514</accession>
<gene>
    <name evidence="1" type="ORF">GCM10007924_15900</name>
</gene>
<dbReference type="EMBL" id="BSNF01000006">
    <property type="protein sequence ID" value="GLQ06369.1"/>
    <property type="molecule type" value="Genomic_DNA"/>
</dbReference>
<dbReference type="InterPro" id="IPR043128">
    <property type="entry name" value="Rev_trsase/Diguanyl_cyclase"/>
</dbReference>
<evidence type="ECO:0000313" key="2">
    <source>
        <dbReference type="Proteomes" id="UP001161409"/>
    </source>
</evidence>
<evidence type="ECO:0000313" key="1">
    <source>
        <dbReference type="EMBL" id="GLQ06369.1"/>
    </source>
</evidence>
<proteinExistence type="predicted"/>
<dbReference type="Proteomes" id="UP001161409">
    <property type="component" value="Unassembled WGS sequence"/>
</dbReference>
<comment type="caution">
    <text evidence="1">The sequence shown here is derived from an EMBL/GenBank/DDBJ whole genome shotgun (WGS) entry which is preliminary data.</text>
</comment>
<keyword evidence="2" id="KW-1185">Reference proteome</keyword>
<organism evidence="1 2">
    <name type="scientific">Sneathiella chinensis</name>
    <dbReference type="NCBI Taxonomy" id="349750"/>
    <lineage>
        <taxon>Bacteria</taxon>
        <taxon>Pseudomonadati</taxon>
        <taxon>Pseudomonadota</taxon>
        <taxon>Alphaproteobacteria</taxon>
        <taxon>Sneathiellales</taxon>
        <taxon>Sneathiellaceae</taxon>
        <taxon>Sneathiella</taxon>
    </lineage>
</organism>